<dbReference type="RefSeq" id="WP_264011842.1">
    <property type="nucleotide sequence ID" value="NZ_JACKSJ010000056.1"/>
</dbReference>
<protein>
    <submittedName>
        <fullName evidence="6">DNA-binding transcriptional regulator</fullName>
    </submittedName>
</protein>
<name>A0A9X3BUN5_9MYCO</name>
<keyword evidence="2" id="KW-0805">Transcription regulation</keyword>
<evidence type="ECO:0000256" key="1">
    <source>
        <dbReference type="ARBA" id="ARBA00010466"/>
    </source>
</evidence>
<evidence type="ECO:0000256" key="2">
    <source>
        <dbReference type="ARBA" id="ARBA00023015"/>
    </source>
</evidence>
<dbReference type="GO" id="GO:0003677">
    <property type="term" value="F:DNA binding"/>
    <property type="evidence" value="ECO:0007669"/>
    <property type="project" value="UniProtKB-KW"/>
</dbReference>
<sequence length="305" mass="32762">MGPDELFERALVARRYYLEGRTRIQIAEELGVSRFKVTRMLDEALQSGMVEIKIHNPGSVDVDLSTAVQRRFGLQHVYAVASDARNTADRVQAVAKAMAELLQSILRDGDVVGVDCGRTLAHIAPHLTTLPRCDVVQLSGMAGAITGNGLDLVRRISEVSGGQSWPLYAPLVVQDGRTAAALRSNQQIRDTVSRYPDVTCALVSVGAWKPGASQTHLSLTDREVARFNEARVCAETCALLLDEDGHRVPGLDDRRMGIGESALRAIPTRIAIVTGAEKIAATRAVLCSGLVTAIVTDSDIAAALL</sequence>
<dbReference type="Gene3D" id="1.10.10.10">
    <property type="entry name" value="Winged helix-like DNA-binding domain superfamily/Winged helix DNA-binding domain"/>
    <property type="match status" value="1"/>
</dbReference>
<dbReference type="InterPro" id="IPR051054">
    <property type="entry name" value="SorC_transcr_regulators"/>
</dbReference>
<dbReference type="Pfam" id="PF04198">
    <property type="entry name" value="Sugar-bind"/>
    <property type="match status" value="1"/>
</dbReference>
<dbReference type="PANTHER" id="PTHR34294:SF1">
    <property type="entry name" value="TRANSCRIPTIONAL REGULATOR LSRR"/>
    <property type="match status" value="1"/>
</dbReference>
<reference evidence="6" key="1">
    <citation type="submission" date="2020-07" db="EMBL/GenBank/DDBJ databases">
        <authorList>
            <person name="Pettersson B.M.F."/>
            <person name="Behra P.R.K."/>
            <person name="Ramesh M."/>
            <person name="Das S."/>
            <person name="Dasgupta S."/>
            <person name="Kirsebom L.A."/>
        </authorList>
    </citation>
    <scope>NUCLEOTIDE SEQUENCE</scope>
    <source>
        <strain evidence="6">DSM 44615</strain>
    </source>
</reference>
<dbReference type="InterPro" id="IPR007324">
    <property type="entry name" value="Sugar-bd_dom_put"/>
</dbReference>
<evidence type="ECO:0000313" key="6">
    <source>
        <dbReference type="EMBL" id="MCV7169651.1"/>
    </source>
</evidence>
<keyword evidence="3 6" id="KW-0238">DNA-binding</keyword>
<evidence type="ECO:0000256" key="4">
    <source>
        <dbReference type="ARBA" id="ARBA00023163"/>
    </source>
</evidence>
<keyword evidence="4" id="KW-0804">Transcription</keyword>
<feature type="domain" description="Sugar-binding" evidence="5">
    <location>
        <begin position="61"/>
        <end position="305"/>
    </location>
</feature>
<dbReference type="AlphaFoldDB" id="A0A9X3BUN5"/>
<dbReference type="EMBL" id="JACKSJ010000056">
    <property type="protein sequence ID" value="MCV7169651.1"/>
    <property type="molecule type" value="Genomic_DNA"/>
</dbReference>
<dbReference type="Proteomes" id="UP001140293">
    <property type="component" value="Unassembled WGS sequence"/>
</dbReference>
<dbReference type="GO" id="GO:0030246">
    <property type="term" value="F:carbohydrate binding"/>
    <property type="evidence" value="ECO:0007669"/>
    <property type="project" value="InterPro"/>
</dbReference>
<dbReference type="SUPFAM" id="SSF100950">
    <property type="entry name" value="NagB/RpiA/CoA transferase-like"/>
    <property type="match status" value="1"/>
</dbReference>
<evidence type="ECO:0000256" key="3">
    <source>
        <dbReference type="ARBA" id="ARBA00023125"/>
    </source>
</evidence>
<proteinExistence type="inferred from homology"/>
<dbReference type="InterPro" id="IPR037171">
    <property type="entry name" value="NagB/RpiA_transferase-like"/>
</dbReference>
<organism evidence="6 7">
    <name type="scientific">[Mycobacterium] manitobense</name>
    <dbReference type="NCBI Taxonomy" id="190147"/>
    <lineage>
        <taxon>Bacteria</taxon>
        <taxon>Bacillati</taxon>
        <taxon>Actinomycetota</taxon>
        <taxon>Actinomycetes</taxon>
        <taxon>Mycobacteriales</taxon>
        <taxon>Mycobacteriaceae</taxon>
        <taxon>Mycolicibacterium</taxon>
    </lineage>
</organism>
<accession>A0A9X3BUN5</accession>
<gene>
    <name evidence="6" type="ORF">H7I41_06915</name>
</gene>
<evidence type="ECO:0000259" key="5">
    <source>
        <dbReference type="Pfam" id="PF04198"/>
    </source>
</evidence>
<reference evidence="6" key="2">
    <citation type="journal article" date="2022" name="BMC Genomics">
        <title>Comparative genome analysis of mycobacteria focusing on tRNA and non-coding RNA.</title>
        <authorList>
            <person name="Behra P.R.K."/>
            <person name="Pettersson B.M.F."/>
            <person name="Ramesh M."/>
            <person name="Das S."/>
            <person name="Dasgupta S."/>
            <person name="Kirsebom L.A."/>
        </authorList>
    </citation>
    <scope>NUCLEOTIDE SEQUENCE</scope>
    <source>
        <strain evidence="6">DSM 44615</strain>
    </source>
</reference>
<dbReference type="Gene3D" id="3.40.50.1360">
    <property type="match status" value="1"/>
</dbReference>
<dbReference type="InterPro" id="IPR036388">
    <property type="entry name" value="WH-like_DNA-bd_sf"/>
</dbReference>
<keyword evidence="7" id="KW-1185">Reference proteome</keyword>
<comment type="similarity">
    <text evidence="1">Belongs to the SorC transcriptional regulatory family.</text>
</comment>
<evidence type="ECO:0000313" key="7">
    <source>
        <dbReference type="Proteomes" id="UP001140293"/>
    </source>
</evidence>
<dbReference type="PANTHER" id="PTHR34294">
    <property type="entry name" value="TRANSCRIPTIONAL REGULATOR-RELATED"/>
    <property type="match status" value="1"/>
</dbReference>
<comment type="caution">
    <text evidence="6">The sequence shown here is derived from an EMBL/GenBank/DDBJ whole genome shotgun (WGS) entry which is preliminary data.</text>
</comment>